<dbReference type="Proteomes" id="UP000790377">
    <property type="component" value="Unassembled WGS sequence"/>
</dbReference>
<keyword evidence="2" id="KW-1185">Reference proteome</keyword>
<evidence type="ECO:0000313" key="1">
    <source>
        <dbReference type="EMBL" id="KAH7904340.1"/>
    </source>
</evidence>
<gene>
    <name evidence="1" type="ORF">BJ138DRAFT_1106912</name>
</gene>
<accession>A0ACB7ZTH4</accession>
<organism evidence="1 2">
    <name type="scientific">Hygrophoropsis aurantiaca</name>
    <dbReference type="NCBI Taxonomy" id="72124"/>
    <lineage>
        <taxon>Eukaryota</taxon>
        <taxon>Fungi</taxon>
        <taxon>Dikarya</taxon>
        <taxon>Basidiomycota</taxon>
        <taxon>Agaricomycotina</taxon>
        <taxon>Agaricomycetes</taxon>
        <taxon>Agaricomycetidae</taxon>
        <taxon>Boletales</taxon>
        <taxon>Coniophorineae</taxon>
        <taxon>Hygrophoropsidaceae</taxon>
        <taxon>Hygrophoropsis</taxon>
    </lineage>
</organism>
<evidence type="ECO:0000313" key="2">
    <source>
        <dbReference type="Proteomes" id="UP000790377"/>
    </source>
</evidence>
<name>A0ACB7ZTH4_9AGAM</name>
<protein>
    <submittedName>
        <fullName evidence="1">Uncharacterized protein</fullName>
    </submittedName>
</protein>
<sequence length="167" mass="18849">MSTEKAPYRNGMQLGRGFNTYTQETCLNDAVIVTKSTPPVKYNTAADAKSRTSTNRLAMASGLITIRAIVACQHFLGRGKALGYIVFCKHCHGLSVNLLKRMPRKHDLHRIYACRVIVLVEQYNEGIILGLVENRFSFWFKLSYLGVTPFSLEKRSKGELIIDDSLY</sequence>
<dbReference type="EMBL" id="MU268513">
    <property type="protein sequence ID" value="KAH7904340.1"/>
    <property type="molecule type" value="Genomic_DNA"/>
</dbReference>
<comment type="caution">
    <text evidence="1">The sequence shown here is derived from an EMBL/GenBank/DDBJ whole genome shotgun (WGS) entry which is preliminary data.</text>
</comment>
<reference evidence="1" key="1">
    <citation type="journal article" date="2021" name="New Phytol.">
        <title>Evolutionary innovations through gain and loss of genes in the ectomycorrhizal Boletales.</title>
        <authorList>
            <person name="Wu G."/>
            <person name="Miyauchi S."/>
            <person name="Morin E."/>
            <person name="Kuo A."/>
            <person name="Drula E."/>
            <person name="Varga T."/>
            <person name="Kohler A."/>
            <person name="Feng B."/>
            <person name="Cao Y."/>
            <person name="Lipzen A."/>
            <person name="Daum C."/>
            <person name="Hundley H."/>
            <person name="Pangilinan J."/>
            <person name="Johnson J."/>
            <person name="Barry K."/>
            <person name="LaButti K."/>
            <person name="Ng V."/>
            <person name="Ahrendt S."/>
            <person name="Min B."/>
            <person name="Choi I.G."/>
            <person name="Park H."/>
            <person name="Plett J.M."/>
            <person name="Magnuson J."/>
            <person name="Spatafora J.W."/>
            <person name="Nagy L.G."/>
            <person name="Henrissat B."/>
            <person name="Grigoriev I.V."/>
            <person name="Yang Z.L."/>
            <person name="Xu J."/>
            <person name="Martin F.M."/>
        </authorList>
    </citation>
    <scope>NUCLEOTIDE SEQUENCE</scope>
    <source>
        <strain evidence="1">ATCC 28755</strain>
    </source>
</reference>
<proteinExistence type="predicted"/>